<dbReference type="InterPro" id="IPR018109">
    <property type="entry name" value="Folylpolyglutamate_synth_CS"/>
</dbReference>
<dbReference type="NCBIfam" id="TIGR01499">
    <property type="entry name" value="folC"/>
    <property type="match status" value="1"/>
</dbReference>
<dbReference type="GO" id="GO:0046872">
    <property type="term" value="F:metal ion binding"/>
    <property type="evidence" value="ECO:0007669"/>
    <property type="project" value="UniProtKB-KW"/>
</dbReference>
<dbReference type="GO" id="GO:0006730">
    <property type="term" value="P:one-carbon metabolic process"/>
    <property type="evidence" value="ECO:0007669"/>
    <property type="project" value="UniProtKB-KW"/>
</dbReference>
<evidence type="ECO:0000256" key="13">
    <source>
        <dbReference type="SAM" id="MobiDB-lite"/>
    </source>
</evidence>
<keyword evidence="7" id="KW-0547">Nucleotide-binding</keyword>
<dbReference type="UniPathway" id="UPA00850"/>
<dbReference type="AlphaFoldDB" id="A0A1I8NGY1"/>
<evidence type="ECO:0000256" key="3">
    <source>
        <dbReference type="ARBA" id="ARBA00013025"/>
    </source>
</evidence>
<keyword evidence="9" id="KW-0460">Magnesium</keyword>
<comment type="catalytic activity">
    <reaction evidence="12">
        <text>(6S)-5,6,7,8-tetrahydrofolyl-(gamma-L-Glu)(n) + L-glutamate + ATP = (6S)-5,6,7,8-tetrahydrofolyl-(gamma-L-Glu)(n+1) + ADP + phosphate + H(+)</text>
        <dbReference type="Rhea" id="RHEA:10580"/>
        <dbReference type="Rhea" id="RHEA-COMP:14738"/>
        <dbReference type="Rhea" id="RHEA-COMP:14740"/>
        <dbReference type="ChEBI" id="CHEBI:15378"/>
        <dbReference type="ChEBI" id="CHEBI:29985"/>
        <dbReference type="ChEBI" id="CHEBI:30616"/>
        <dbReference type="ChEBI" id="CHEBI:43474"/>
        <dbReference type="ChEBI" id="CHEBI:141005"/>
        <dbReference type="ChEBI" id="CHEBI:456216"/>
        <dbReference type="EC" id="6.3.2.17"/>
    </reaction>
</comment>
<evidence type="ECO:0000256" key="2">
    <source>
        <dbReference type="ARBA" id="ARBA00008276"/>
    </source>
</evidence>
<evidence type="ECO:0000256" key="10">
    <source>
        <dbReference type="ARBA" id="ARBA00030592"/>
    </source>
</evidence>
<feature type="region of interest" description="Disordered" evidence="13">
    <location>
        <begin position="82"/>
        <end position="107"/>
    </location>
</feature>
<keyword evidence="4" id="KW-0554">One-carbon metabolism</keyword>
<dbReference type="SUPFAM" id="SSF53244">
    <property type="entry name" value="MurD-like peptide ligases, peptide-binding domain"/>
    <property type="match status" value="1"/>
</dbReference>
<evidence type="ECO:0000256" key="11">
    <source>
        <dbReference type="ARBA" id="ARBA00030876"/>
    </source>
</evidence>
<name>A0A1I8NGY1_MUSDO</name>
<evidence type="ECO:0000256" key="4">
    <source>
        <dbReference type="ARBA" id="ARBA00022563"/>
    </source>
</evidence>
<accession>A0A1I8NGY1</accession>
<dbReference type="InterPro" id="IPR036565">
    <property type="entry name" value="Mur-like_cat_sf"/>
</dbReference>
<evidence type="ECO:0000256" key="12">
    <source>
        <dbReference type="ARBA" id="ARBA00047493"/>
    </source>
</evidence>
<dbReference type="EC" id="6.3.2.17" evidence="3"/>
<reference evidence="14" key="1">
    <citation type="submission" date="2020-05" db="UniProtKB">
        <authorList>
            <consortium name="EnsemblMetazoa"/>
        </authorList>
    </citation>
    <scope>IDENTIFICATION</scope>
    <source>
        <strain evidence="14">Aabys</strain>
    </source>
</reference>
<sequence length="638" mass="72835">MLATHVLLLWPTLRHQSFIIRTRALHLVGREAITASQGSASTIHNHQCERMAFSTWRPNKNHQKMLQRKMFEEYVFQTHDKKFTSTPGMDSDKNNKNNNNNNNNVKTTTNSLITTKVPSNDVKWLTLNNLLAVGHKNYLEEPQQQNQQEASLDYEEAVKALNLLQSNAEALRSSLHQRRRLNSLQETEKYLLRSGLTLDDLKALSIIHVAGTKGKGSTCALTDSILRHYGVKTGFYSSPHLVSLTERIRVNGQPISKQKFTQHFWPVYNRLKALQENETDMPAYFKFLTILCFHVYLAEKVDVVILEVGIGGELDCTNIVPHSKTVGITSLGLEHTNVLGNTLKEIAWQKAGIIKPNCQVYTSVKQPECLEVIKARAEEKNACLHIVPEFGEYFGEKNQKLRESFSNIICLNGSLALQLAYDWLRQNRNGFFKHYGVNRPHLSDLALEGLVNCVWPGRCQVVKFYNFNMHLDGAHTVESMQVCGNWFAQVSRRRPKILIFNTTGDRDSKNLLLILRNYTHLDMVCFVPNIATSAQNTQDTKSVLHSHVEHLKRAQMHLRNWQELCEDIRRSPSEEMEAKLKQQAKTYTTVMSCFHSIRENYPQQQLDVLVTGSIHLIGAVILTLNELGRELSEGEEHS</sequence>
<dbReference type="Gene3D" id="3.40.1190.10">
    <property type="entry name" value="Mur-like, catalytic domain"/>
    <property type="match status" value="1"/>
</dbReference>
<dbReference type="GO" id="GO:0005524">
    <property type="term" value="F:ATP binding"/>
    <property type="evidence" value="ECO:0007669"/>
    <property type="project" value="UniProtKB-KW"/>
</dbReference>
<keyword evidence="6" id="KW-0479">Metal-binding</keyword>
<evidence type="ECO:0000256" key="5">
    <source>
        <dbReference type="ARBA" id="ARBA00022598"/>
    </source>
</evidence>
<evidence type="ECO:0000256" key="9">
    <source>
        <dbReference type="ARBA" id="ARBA00022842"/>
    </source>
</evidence>
<evidence type="ECO:0000256" key="6">
    <source>
        <dbReference type="ARBA" id="ARBA00022723"/>
    </source>
</evidence>
<dbReference type="GO" id="GO:0005739">
    <property type="term" value="C:mitochondrion"/>
    <property type="evidence" value="ECO:0007669"/>
    <property type="project" value="TreeGrafter"/>
</dbReference>
<dbReference type="GO" id="GO:0005829">
    <property type="term" value="C:cytosol"/>
    <property type="evidence" value="ECO:0007669"/>
    <property type="project" value="TreeGrafter"/>
</dbReference>
<protein>
    <recommendedName>
        <fullName evidence="3">tetrahydrofolate synthase</fullName>
        <ecNumber evidence="3">6.3.2.17</ecNumber>
    </recommendedName>
    <alternativeName>
        <fullName evidence="11">Folylpoly-gamma-glutamate synthetase</fullName>
    </alternativeName>
    <alternativeName>
        <fullName evidence="10">Tetrahydrofolylpolyglutamate synthase</fullName>
    </alternativeName>
</protein>
<dbReference type="InterPro" id="IPR036615">
    <property type="entry name" value="Mur_ligase_C_dom_sf"/>
</dbReference>
<comment type="similarity">
    <text evidence="2">Belongs to the folylpolyglutamate synthase family.</text>
</comment>
<dbReference type="PANTHER" id="PTHR11136">
    <property type="entry name" value="FOLYLPOLYGLUTAMATE SYNTHASE-RELATED"/>
    <property type="match status" value="1"/>
</dbReference>
<evidence type="ECO:0000256" key="1">
    <source>
        <dbReference type="ARBA" id="ARBA00005150"/>
    </source>
</evidence>
<dbReference type="Gene3D" id="3.90.190.20">
    <property type="entry name" value="Mur ligase, C-terminal domain"/>
    <property type="match status" value="1"/>
</dbReference>
<feature type="compositionally biased region" description="Low complexity" evidence="13">
    <location>
        <begin position="96"/>
        <end position="107"/>
    </location>
</feature>
<dbReference type="EnsemblMetazoa" id="MDOA015039-RA">
    <property type="protein sequence ID" value="MDOA015039-PA"/>
    <property type="gene ID" value="MDOA015039"/>
</dbReference>
<evidence type="ECO:0000256" key="8">
    <source>
        <dbReference type="ARBA" id="ARBA00022840"/>
    </source>
</evidence>
<dbReference type="VEuPathDB" id="VectorBase:MDOMA2_007260"/>
<dbReference type="STRING" id="7370.A0A1I8NGY1"/>
<dbReference type="VEuPathDB" id="VectorBase:MDOA015039"/>
<evidence type="ECO:0000313" key="14">
    <source>
        <dbReference type="EnsemblMetazoa" id="MDOA015039-PA"/>
    </source>
</evidence>
<proteinExistence type="inferred from homology"/>
<dbReference type="PANTHER" id="PTHR11136:SF5">
    <property type="entry name" value="FOLYLPOLYGLUTAMATE SYNTHASE, MITOCHONDRIAL"/>
    <property type="match status" value="1"/>
</dbReference>
<dbReference type="InterPro" id="IPR001645">
    <property type="entry name" value="Folylpolyglutamate_synth"/>
</dbReference>
<dbReference type="eggNOG" id="KOG2525">
    <property type="taxonomic scope" value="Eukaryota"/>
</dbReference>
<keyword evidence="8" id="KW-0067">ATP-binding</keyword>
<keyword evidence="5" id="KW-0436">Ligase</keyword>
<dbReference type="PROSITE" id="PS01012">
    <property type="entry name" value="FOLYLPOLYGLU_SYNT_2"/>
    <property type="match status" value="1"/>
</dbReference>
<dbReference type="SUPFAM" id="SSF53623">
    <property type="entry name" value="MurD-like peptide ligases, catalytic domain"/>
    <property type="match status" value="1"/>
</dbReference>
<comment type="pathway">
    <text evidence="1">Cofactor biosynthesis; tetrahydrofolylpolyglutamate biosynthesis.</text>
</comment>
<organism evidence="14">
    <name type="scientific">Musca domestica</name>
    <name type="common">House fly</name>
    <dbReference type="NCBI Taxonomy" id="7370"/>
    <lineage>
        <taxon>Eukaryota</taxon>
        <taxon>Metazoa</taxon>
        <taxon>Ecdysozoa</taxon>
        <taxon>Arthropoda</taxon>
        <taxon>Hexapoda</taxon>
        <taxon>Insecta</taxon>
        <taxon>Pterygota</taxon>
        <taxon>Neoptera</taxon>
        <taxon>Endopterygota</taxon>
        <taxon>Diptera</taxon>
        <taxon>Brachycera</taxon>
        <taxon>Muscomorpha</taxon>
        <taxon>Muscoidea</taxon>
        <taxon>Muscidae</taxon>
        <taxon>Musca</taxon>
    </lineage>
</organism>
<evidence type="ECO:0000256" key="7">
    <source>
        <dbReference type="ARBA" id="ARBA00022741"/>
    </source>
</evidence>
<dbReference type="PROSITE" id="PS01011">
    <property type="entry name" value="FOLYLPOLYGLU_SYNT_1"/>
    <property type="match status" value="1"/>
</dbReference>
<dbReference type="GO" id="GO:0004326">
    <property type="term" value="F:tetrahydrofolylpolyglutamate synthase activity"/>
    <property type="evidence" value="ECO:0007669"/>
    <property type="project" value="UniProtKB-EC"/>
</dbReference>